<dbReference type="InterPro" id="IPR002156">
    <property type="entry name" value="RNaseH_domain"/>
</dbReference>
<protein>
    <recommendedName>
        <fullName evidence="1">RNase H type-1 domain-containing protein</fullName>
    </recommendedName>
</protein>
<dbReference type="EMBL" id="JARKNE010000013">
    <property type="protein sequence ID" value="KAK5770612.1"/>
    <property type="molecule type" value="Genomic_DNA"/>
</dbReference>
<gene>
    <name evidence="2" type="ORF">PVK06_046763</name>
</gene>
<evidence type="ECO:0000313" key="2">
    <source>
        <dbReference type="EMBL" id="KAK5770612.1"/>
    </source>
</evidence>
<proteinExistence type="predicted"/>
<organism evidence="2 3">
    <name type="scientific">Gossypium arboreum</name>
    <name type="common">Tree cotton</name>
    <name type="synonym">Gossypium nanking</name>
    <dbReference type="NCBI Taxonomy" id="29729"/>
    <lineage>
        <taxon>Eukaryota</taxon>
        <taxon>Viridiplantae</taxon>
        <taxon>Streptophyta</taxon>
        <taxon>Embryophyta</taxon>
        <taxon>Tracheophyta</taxon>
        <taxon>Spermatophyta</taxon>
        <taxon>Magnoliopsida</taxon>
        <taxon>eudicotyledons</taxon>
        <taxon>Gunneridae</taxon>
        <taxon>Pentapetalae</taxon>
        <taxon>rosids</taxon>
        <taxon>malvids</taxon>
        <taxon>Malvales</taxon>
        <taxon>Malvaceae</taxon>
        <taxon>Malvoideae</taxon>
        <taxon>Gossypium</taxon>
    </lineage>
</organism>
<sequence>MGASSTWNKNVLSAEVAEALAAVQAIPFAQHMSFRRVLLECDSIVVISKLKAQKWVEEGPPTIMDLVAEEATGSS</sequence>
<dbReference type="Proteomes" id="UP001358586">
    <property type="component" value="Chromosome 13"/>
</dbReference>
<evidence type="ECO:0000313" key="3">
    <source>
        <dbReference type="Proteomes" id="UP001358586"/>
    </source>
</evidence>
<dbReference type="Pfam" id="PF13456">
    <property type="entry name" value="RVT_3"/>
    <property type="match status" value="1"/>
</dbReference>
<keyword evidence="3" id="KW-1185">Reference proteome</keyword>
<comment type="caution">
    <text evidence="2">The sequence shown here is derived from an EMBL/GenBank/DDBJ whole genome shotgun (WGS) entry which is preliminary data.</text>
</comment>
<evidence type="ECO:0000259" key="1">
    <source>
        <dbReference type="Pfam" id="PF13456"/>
    </source>
</evidence>
<name>A0ABR0MDF3_GOSAR</name>
<accession>A0ABR0MDF3</accession>
<reference evidence="2 3" key="1">
    <citation type="submission" date="2023-03" db="EMBL/GenBank/DDBJ databases">
        <title>WGS of Gossypium arboreum.</title>
        <authorList>
            <person name="Yu D."/>
        </authorList>
    </citation>
    <scope>NUCLEOTIDE SEQUENCE [LARGE SCALE GENOMIC DNA]</scope>
    <source>
        <tissue evidence="2">Leaf</tissue>
    </source>
</reference>
<feature type="domain" description="RNase H type-1" evidence="1">
    <location>
        <begin position="3"/>
        <end position="54"/>
    </location>
</feature>